<reference evidence="3" key="1">
    <citation type="submission" date="2023-07" db="EMBL/GenBank/DDBJ databases">
        <authorList>
            <consortium name="AG Swart"/>
            <person name="Singh M."/>
            <person name="Singh A."/>
            <person name="Seah K."/>
            <person name="Emmerich C."/>
        </authorList>
    </citation>
    <scope>NUCLEOTIDE SEQUENCE</scope>
    <source>
        <strain evidence="3">DP1</strain>
    </source>
</reference>
<feature type="compositionally biased region" description="Low complexity" evidence="2">
    <location>
        <begin position="733"/>
        <end position="742"/>
    </location>
</feature>
<dbReference type="EMBL" id="CAMPGE010021788">
    <property type="protein sequence ID" value="CAI2379908.1"/>
    <property type="molecule type" value="Genomic_DNA"/>
</dbReference>
<feature type="compositionally biased region" description="Basic residues" evidence="2">
    <location>
        <begin position="743"/>
        <end position="752"/>
    </location>
</feature>
<comment type="caution">
    <text evidence="3">The sequence shown here is derived from an EMBL/GenBank/DDBJ whole genome shotgun (WGS) entry which is preliminary data.</text>
</comment>
<gene>
    <name evidence="3" type="ORF">ECRASSUSDP1_LOCUS21329</name>
</gene>
<keyword evidence="4" id="KW-1185">Reference proteome</keyword>
<feature type="coiled-coil region" evidence="1">
    <location>
        <begin position="418"/>
        <end position="459"/>
    </location>
</feature>
<evidence type="ECO:0000313" key="4">
    <source>
        <dbReference type="Proteomes" id="UP001295684"/>
    </source>
</evidence>
<protein>
    <submittedName>
        <fullName evidence="3">Uncharacterized protein</fullName>
    </submittedName>
</protein>
<evidence type="ECO:0000256" key="2">
    <source>
        <dbReference type="SAM" id="MobiDB-lite"/>
    </source>
</evidence>
<proteinExistence type="predicted"/>
<keyword evidence="1" id="KW-0175">Coiled coil</keyword>
<name>A0AAD1XVZ9_EUPCR</name>
<organism evidence="3 4">
    <name type="scientific">Euplotes crassus</name>
    <dbReference type="NCBI Taxonomy" id="5936"/>
    <lineage>
        <taxon>Eukaryota</taxon>
        <taxon>Sar</taxon>
        <taxon>Alveolata</taxon>
        <taxon>Ciliophora</taxon>
        <taxon>Intramacronucleata</taxon>
        <taxon>Spirotrichea</taxon>
        <taxon>Hypotrichia</taxon>
        <taxon>Euplotida</taxon>
        <taxon>Euplotidae</taxon>
        <taxon>Moneuplotes</taxon>
    </lineage>
</organism>
<feature type="region of interest" description="Disordered" evidence="2">
    <location>
        <begin position="875"/>
        <end position="910"/>
    </location>
</feature>
<sequence>MLGKTIVRQSINFEEKFGHLFPHAPHTQNQSIDTIFCEDMFEKGKNDELSKFKTKHSAKKSKISIKKKHKQSTTQDLKKKNRRTIAKMKLLANTPDILSSKIKVNSRIGNENKKSSVSISAGARGVFDSAIGTDNLAYSFQSAGDSFLPTVKESDASGSQCSVLFNIKRKSHIKKFQERSAINSFKENLDSMQRLVNISYEQSLKNNTTQENGLLPVIMDSVDSFKRNLSDLKEKCEIKFEIYELFQSIMSTLSMMLSKLQGSIHTKSLVFSSHEKSFKEEIMEKDRIIESLKKKDTGDTIRSCINTTKVIDTRINDFIQMQSLMTREEYEGMSYSKADQDLEDMFEFFQFIGGTHVDIQTFREKFENFDKFQSVIRSQGKNLQVITSKMMAKSMTNEGPQLTTVQTQTRRIDDNDQLQEYEDRIKELEFHLKNQDALINRVMERSKMLEEENKKLKDSNLQERIHSSEVENCFEKGDKKRLKLRSEVKFLEDLAKKQSALIQAKDKILIKHDLLDKVEMPDLSGEHEEKLKEIILQNEKNDRLDHLEEDAVKEIENDISNKSHQRLKGLSYDFAKSKLFKNPFKPVCKDRVVQTDEGLLPIETSISCQRCASIVNSGESDTKQLMGSENMQYDMKNKRDFNSNIDIKDERSQHLSDISSNQNLRDEMHSPLTNISKNSKDTHFPLNQPKNLKSKPKTLSDPSKLKNPTHKSKSQIKSKFFKPSSRPHPKSTLHLSAHSSPSKPHKTSHKATSKTTSNNNDFTSSSKYDKELLKRYEHLFHKSGDQCATPSAKISRAQSSDFKDLPESNLIPTNTLKSQNSFTKLVPKLEPHVPLLRRRIIVNRNSSSKRSQRTLKKNSDLNFTQKMSTFNKAVGKAESQRAQLEPKRPTSKNVRKSRKSSKASQRHDESKYVSFLGGACNFSVQ</sequence>
<evidence type="ECO:0000256" key="1">
    <source>
        <dbReference type="SAM" id="Coils"/>
    </source>
</evidence>
<evidence type="ECO:0000313" key="3">
    <source>
        <dbReference type="EMBL" id="CAI2379908.1"/>
    </source>
</evidence>
<feature type="compositionally biased region" description="Low complexity" evidence="2">
    <location>
        <begin position="753"/>
        <end position="765"/>
    </location>
</feature>
<feature type="compositionally biased region" description="Basic residues" evidence="2">
    <location>
        <begin position="707"/>
        <end position="731"/>
    </location>
</feature>
<feature type="region of interest" description="Disordered" evidence="2">
    <location>
        <begin position="671"/>
        <end position="765"/>
    </location>
</feature>
<dbReference type="AlphaFoldDB" id="A0AAD1XVZ9"/>
<accession>A0AAD1XVZ9</accession>
<dbReference type="Proteomes" id="UP001295684">
    <property type="component" value="Unassembled WGS sequence"/>
</dbReference>
<feature type="compositionally biased region" description="Basic residues" evidence="2">
    <location>
        <begin position="889"/>
        <end position="901"/>
    </location>
</feature>